<dbReference type="PROSITE" id="PS51634">
    <property type="entry name" value="CRC"/>
    <property type="match status" value="1"/>
</dbReference>
<gene>
    <name evidence="6" type="ORF">DTER00134_LOCUS19173</name>
</gene>
<feature type="region of interest" description="Disordered" evidence="4">
    <location>
        <begin position="902"/>
        <end position="931"/>
    </location>
</feature>
<dbReference type="GO" id="GO:0006355">
    <property type="term" value="P:regulation of DNA-templated transcription"/>
    <property type="evidence" value="ECO:0007669"/>
    <property type="project" value="TreeGrafter"/>
</dbReference>
<comment type="similarity">
    <text evidence="2">Belongs to the lin-54 family.</text>
</comment>
<evidence type="ECO:0000313" key="6">
    <source>
        <dbReference type="EMBL" id="CAE0504100.1"/>
    </source>
</evidence>
<dbReference type="PANTHER" id="PTHR12446:SF34">
    <property type="entry name" value="PROTEIN LIN-54 HOMOLOG"/>
    <property type="match status" value="1"/>
</dbReference>
<feature type="compositionally biased region" description="Polar residues" evidence="4">
    <location>
        <begin position="1"/>
        <end position="10"/>
    </location>
</feature>
<evidence type="ECO:0000256" key="1">
    <source>
        <dbReference type="ARBA" id="ARBA00004123"/>
    </source>
</evidence>
<feature type="region of interest" description="Disordered" evidence="4">
    <location>
        <begin position="657"/>
        <end position="695"/>
    </location>
</feature>
<feature type="region of interest" description="Disordered" evidence="4">
    <location>
        <begin position="1"/>
        <end position="121"/>
    </location>
</feature>
<feature type="region of interest" description="Disordered" evidence="4">
    <location>
        <begin position="428"/>
        <end position="458"/>
    </location>
</feature>
<protein>
    <recommendedName>
        <fullName evidence="5">CRC domain-containing protein</fullName>
    </recommendedName>
</protein>
<organism evidence="6">
    <name type="scientific">Dunaliella tertiolecta</name>
    <name type="common">Green alga</name>
    <dbReference type="NCBI Taxonomy" id="3047"/>
    <lineage>
        <taxon>Eukaryota</taxon>
        <taxon>Viridiplantae</taxon>
        <taxon>Chlorophyta</taxon>
        <taxon>core chlorophytes</taxon>
        <taxon>Chlorophyceae</taxon>
        <taxon>CS clade</taxon>
        <taxon>Chlamydomonadales</taxon>
        <taxon>Dunaliellaceae</taxon>
        <taxon>Dunaliella</taxon>
    </lineage>
</organism>
<feature type="region of interest" description="Disordered" evidence="4">
    <location>
        <begin position="254"/>
        <end position="309"/>
    </location>
</feature>
<feature type="compositionally biased region" description="Low complexity" evidence="4">
    <location>
        <begin position="391"/>
        <end position="402"/>
    </location>
</feature>
<dbReference type="InterPro" id="IPR028307">
    <property type="entry name" value="Lin-54_fam"/>
</dbReference>
<proteinExistence type="inferred from homology"/>
<dbReference type="InterPro" id="IPR005172">
    <property type="entry name" value="CRC"/>
</dbReference>
<sequence length="998" mass="99709">MRSTTTTPSRGLNPAGPQATASGRKRSHPYPDEEQERPQQPLLLGSCESTPAPLQQKEGDRRTRSARHVRRIALFEEDDADGDWEPGKDAAQATRTKAGGGGGSSRGEAKRPQPQRDPGTHELKHELAEGEDDEGAPSEPRRTCTCKKSQCLKLYCDCFSAGAYCSSNCQCIACLNRHVYKEQVVEKRQSIVRRDPEAFTRKIQQTDTQTVRHKKGCNCKRSHCLKKYCECFQGGVKCGDHCKCVECKNLDTPPPPPKKPGGRKAITVNGRNSTFTSPATLHKSGGSNTNTPTASSSHQPNLLSPFLPGSMPSVAGSMGGGAEGCWSSVGLGTQSIQNMLQQLMGSSAQQLFPADCQTPQAQTTTPSQRDLFSAGMAPFLQGAKPSEVPAGSGSSSQQLQGQPSWFPPGVASEVATAAMANWCSTPTTVQYPPPSKQGEGASSPGVSKMEGGSSGAQDLRLKAGQATSQELAGGAGKGVGEETGVGAGCTTSQKLAAGASKGVGEGEGTGVGAAAEAAGSLAGGLAAAQELLAVLQSLQGCGGTGWLPQQQQSVCAGGKMVTGAEDAAAAAAAAAPVDWLRALGPQEGAASANAAAAGGCGSGAGGGFGGAGDPRADGAMAAAVAAAAAMCQKLEDVGGGGPQQAKHGEAVGGVVAVGGGGGPQQAKHEAKDGAGKQVDPGAGMGSSSCCGSLSDGGGSSSTLEVQLQLLSQLLSPLAGKEKGRGEGEGVLNAGAAGTKPTGSTDTAAAAAAAAAAALSKHFAAAWPAVRLLHAVALEPVGKAMLGEAQGVHALVEVLCAAPTGSKIMSAAAAALHTAVRGSVANSTLLSSLDLQPPALQTQSNTPITLPVGGLLAAAAAAAAAPAGGDGCGVGAAGHESKSTLRAHMHHALAHVNRAMSHSGAAGAEHSLKGVRRASSGSTASNGSGSNGSANSLCWSIGSSLDSAVPAAWMDVTAGASDDENATVNNPAGLSADLCALLCVMDRYHQHAVDAAAHH</sequence>
<feature type="compositionally biased region" description="Acidic residues" evidence="4">
    <location>
        <begin position="75"/>
        <end position="84"/>
    </location>
</feature>
<dbReference type="SMART" id="SM01114">
    <property type="entry name" value="CXC"/>
    <property type="match status" value="2"/>
</dbReference>
<dbReference type="EMBL" id="HBIP01031561">
    <property type="protein sequence ID" value="CAE0504100.1"/>
    <property type="molecule type" value="Transcribed_RNA"/>
</dbReference>
<evidence type="ECO:0000256" key="3">
    <source>
        <dbReference type="ARBA" id="ARBA00023242"/>
    </source>
</evidence>
<feature type="compositionally biased region" description="Low complexity" evidence="4">
    <location>
        <begin position="917"/>
        <end position="931"/>
    </location>
</feature>
<reference evidence="6" key="1">
    <citation type="submission" date="2021-01" db="EMBL/GenBank/DDBJ databases">
        <authorList>
            <person name="Corre E."/>
            <person name="Pelletier E."/>
            <person name="Niang G."/>
            <person name="Scheremetjew M."/>
            <person name="Finn R."/>
            <person name="Kale V."/>
            <person name="Holt S."/>
            <person name="Cochrane G."/>
            <person name="Meng A."/>
            <person name="Brown T."/>
            <person name="Cohen L."/>
        </authorList>
    </citation>
    <scope>NUCLEOTIDE SEQUENCE</scope>
    <source>
        <strain evidence="6">CCMP1320</strain>
    </source>
</reference>
<feature type="compositionally biased region" description="Polar residues" evidence="4">
    <location>
        <begin position="269"/>
        <end position="302"/>
    </location>
</feature>
<name>A0A7S3R6D9_DUNTE</name>
<feature type="region of interest" description="Disordered" evidence="4">
    <location>
        <begin position="381"/>
        <end position="408"/>
    </location>
</feature>
<comment type="subcellular location">
    <subcellularLocation>
        <location evidence="1">Nucleus</location>
    </subcellularLocation>
</comment>
<evidence type="ECO:0000256" key="2">
    <source>
        <dbReference type="ARBA" id="ARBA00007267"/>
    </source>
</evidence>
<feature type="domain" description="CRC" evidence="5">
    <location>
        <begin position="140"/>
        <end position="252"/>
    </location>
</feature>
<dbReference type="AlphaFoldDB" id="A0A7S3R6D9"/>
<dbReference type="Pfam" id="PF03638">
    <property type="entry name" value="TCR"/>
    <property type="match status" value="2"/>
</dbReference>
<accession>A0A7S3R6D9</accession>
<evidence type="ECO:0000259" key="5">
    <source>
        <dbReference type="PROSITE" id="PS51634"/>
    </source>
</evidence>
<evidence type="ECO:0000256" key="4">
    <source>
        <dbReference type="SAM" id="MobiDB-lite"/>
    </source>
</evidence>
<dbReference type="InterPro" id="IPR033467">
    <property type="entry name" value="Tesmin/TSO1-like_CXC"/>
</dbReference>
<feature type="region of interest" description="Disordered" evidence="4">
    <location>
        <begin position="719"/>
        <end position="739"/>
    </location>
</feature>
<dbReference type="GO" id="GO:0005634">
    <property type="term" value="C:nucleus"/>
    <property type="evidence" value="ECO:0007669"/>
    <property type="project" value="UniProtKB-SubCell"/>
</dbReference>
<dbReference type="PANTHER" id="PTHR12446">
    <property type="entry name" value="TESMIN/TSO1-RELATED"/>
    <property type="match status" value="1"/>
</dbReference>
<keyword evidence="3" id="KW-0539">Nucleus</keyword>